<dbReference type="WBParaSite" id="HPBE_0000605601-mRNA-1">
    <property type="protein sequence ID" value="HPBE_0000605601-mRNA-1"/>
    <property type="gene ID" value="HPBE_0000605601"/>
</dbReference>
<evidence type="ECO:0000313" key="2">
    <source>
        <dbReference type="Proteomes" id="UP000050761"/>
    </source>
</evidence>
<dbReference type="Proteomes" id="UP000050761">
    <property type="component" value="Unassembled WGS sequence"/>
</dbReference>
<reference evidence="1 2" key="1">
    <citation type="submission" date="2018-11" db="EMBL/GenBank/DDBJ databases">
        <authorList>
            <consortium name="Pathogen Informatics"/>
        </authorList>
    </citation>
    <scope>NUCLEOTIDE SEQUENCE [LARGE SCALE GENOMIC DNA]</scope>
</reference>
<keyword evidence="2" id="KW-1185">Reference proteome</keyword>
<evidence type="ECO:0000313" key="3">
    <source>
        <dbReference type="WBParaSite" id="HPBE_0000605601-mRNA-1"/>
    </source>
</evidence>
<evidence type="ECO:0000313" key="1">
    <source>
        <dbReference type="EMBL" id="VDO66767.1"/>
    </source>
</evidence>
<accession>A0A3P7Y252</accession>
<reference evidence="3" key="2">
    <citation type="submission" date="2019-09" db="UniProtKB">
        <authorList>
            <consortium name="WormBaseParasite"/>
        </authorList>
    </citation>
    <scope>IDENTIFICATION</scope>
</reference>
<accession>A0A183FH49</accession>
<sequence>METASGGNCCVYNRQICPVCTGLLMVNVINDSSIVDVVDGSRWVDFLKGTVSEIDICSRSEYDVLDCGCVDLWLKRCWICPCGLPFCRGVDDDLLRKGGMQDICMCGRRVHFASTSSKDLANARCCVEVVPVHLKYNVKNCDQMCYRNNTGQMWS</sequence>
<protein>
    <submittedName>
        <fullName evidence="3">RING-type domain-containing protein</fullName>
    </submittedName>
</protein>
<dbReference type="EMBL" id="UZAH01025588">
    <property type="protein sequence ID" value="VDO66767.1"/>
    <property type="molecule type" value="Genomic_DNA"/>
</dbReference>
<dbReference type="AlphaFoldDB" id="A0A183FH49"/>
<gene>
    <name evidence="1" type="ORF">HPBE_LOCUS6057</name>
</gene>
<name>A0A183FH49_HELPZ</name>
<proteinExistence type="predicted"/>
<organism evidence="2 3">
    <name type="scientific">Heligmosomoides polygyrus</name>
    <name type="common">Parasitic roundworm</name>
    <dbReference type="NCBI Taxonomy" id="6339"/>
    <lineage>
        <taxon>Eukaryota</taxon>
        <taxon>Metazoa</taxon>
        <taxon>Ecdysozoa</taxon>
        <taxon>Nematoda</taxon>
        <taxon>Chromadorea</taxon>
        <taxon>Rhabditida</taxon>
        <taxon>Rhabditina</taxon>
        <taxon>Rhabditomorpha</taxon>
        <taxon>Strongyloidea</taxon>
        <taxon>Heligmosomidae</taxon>
        <taxon>Heligmosomoides</taxon>
    </lineage>
</organism>